<dbReference type="GO" id="GO:0000422">
    <property type="term" value="P:autophagy of mitochondrion"/>
    <property type="evidence" value="ECO:0007669"/>
    <property type="project" value="TreeGrafter"/>
</dbReference>
<dbReference type="InterPro" id="IPR007135">
    <property type="entry name" value="Atg3/Atg10"/>
</dbReference>
<dbReference type="AlphaFoldDB" id="A0A369JPL0"/>
<keyword evidence="5" id="KW-0813">Transport</keyword>
<dbReference type="PANTHER" id="PTHR14957:SF1">
    <property type="entry name" value="UBIQUITIN-LIKE-CONJUGATING ENZYME ATG10"/>
    <property type="match status" value="1"/>
</dbReference>
<reference evidence="8" key="1">
    <citation type="submission" date="2018-04" db="EMBL/GenBank/DDBJ databases">
        <title>Whole genome sequencing of Hypsizygus marmoreus.</title>
        <authorList>
            <person name="Choi I.-G."/>
            <person name="Min B."/>
            <person name="Kim J.-G."/>
            <person name="Kim S."/>
            <person name="Oh Y.-L."/>
            <person name="Kong W.-S."/>
            <person name="Park H."/>
            <person name="Jeong J."/>
            <person name="Song E.-S."/>
        </authorList>
    </citation>
    <scope>NUCLEOTIDE SEQUENCE [LARGE SCALE GENOMIC DNA]</scope>
    <source>
        <strain evidence="8">51987-8</strain>
    </source>
</reference>
<protein>
    <recommendedName>
        <fullName evidence="2">Ubiquitin-like-conjugating enzyme ATG10</fullName>
    </recommendedName>
    <alternativeName>
        <fullName evidence="7">Autophagy-related protein 10</fullName>
    </alternativeName>
</protein>
<dbReference type="STRING" id="39966.A0A369JPL0"/>
<dbReference type="GO" id="GO:0061651">
    <property type="term" value="F:Atg12 conjugating enzyme activity"/>
    <property type="evidence" value="ECO:0007669"/>
    <property type="project" value="TreeGrafter"/>
</dbReference>
<keyword evidence="4" id="KW-0833">Ubl conjugation pathway</keyword>
<evidence type="ECO:0000256" key="2">
    <source>
        <dbReference type="ARBA" id="ARBA00021099"/>
    </source>
</evidence>
<dbReference type="InParanoid" id="A0A369JPL0"/>
<comment type="caution">
    <text evidence="8">The sequence shown here is derived from an EMBL/GenBank/DDBJ whole genome shotgun (WGS) entry which is preliminary data.</text>
</comment>
<evidence type="ECO:0000256" key="1">
    <source>
        <dbReference type="ARBA" id="ARBA00005696"/>
    </source>
</evidence>
<accession>A0A369JPL0</accession>
<evidence type="ECO:0000256" key="6">
    <source>
        <dbReference type="ARBA" id="ARBA00023006"/>
    </source>
</evidence>
<keyword evidence="5" id="KW-0653">Protein transport</keyword>
<dbReference type="PANTHER" id="PTHR14957">
    <property type="entry name" value="UBIQUITIN-LIKE-CONJUGATING ENZYME ATG10"/>
    <property type="match status" value="1"/>
</dbReference>
<evidence type="ECO:0000256" key="3">
    <source>
        <dbReference type="ARBA" id="ARBA00022679"/>
    </source>
</evidence>
<evidence type="ECO:0000256" key="5">
    <source>
        <dbReference type="ARBA" id="ARBA00022927"/>
    </source>
</evidence>
<dbReference type="EMBL" id="LUEZ02000049">
    <property type="protein sequence ID" value="RDB22487.1"/>
    <property type="molecule type" value="Genomic_DNA"/>
</dbReference>
<evidence type="ECO:0000256" key="7">
    <source>
        <dbReference type="ARBA" id="ARBA00029833"/>
    </source>
</evidence>
<evidence type="ECO:0000313" key="9">
    <source>
        <dbReference type="Proteomes" id="UP000076154"/>
    </source>
</evidence>
<keyword evidence="6" id="KW-0072">Autophagy</keyword>
<evidence type="ECO:0000256" key="4">
    <source>
        <dbReference type="ARBA" id="ARBA00022786"/>
    </source>
</evidence>
<evidence type="ECO:0000313" key="8">
    <source>
        <dbReference type="EMBL" id="RDB22487.1"/>
    </source>
</evidence>
<dbReference type="GO" id="GO:0000045">
    <property type="term" value="P:autophagosome assembly"/>
    <property type="evidence" value="ECO:0007669"/>
    <property type="project" value="TreeGrafter"/>
</dbReference>
<dbReference type="GO" id="GO:0015031">
    <property type="term" value="P:protein transport"/>
    <property type="evidence" value="ECO:0007669"/>
    <property type="project" value="UniProtKB-KW"/>
</dbReference>
<gene>
    <name evidence="8" type="primary">ATG10</name>
    <name evidence="8" type="ORF">Hypma_010284</name>
</gene>
<dbReference type="OrthoDB" id="4089664at2759"/>
<name>A0A369JPL0_HYPMA</name>
<dbReference type="GO" id="GO:0005829">
    <property type="term" value="C:cytosol"/>
    <property type="evidence" value="ECO:0007669"/>
    <property type="project" value="TreeGrafter"/>
</dbReference>
<sequence>MLTRSQFEIACKAFIATHSTVVPHSPAAEALQGWSWNEHPSVPGLGFMSRTAIHYWRTRSISTDPLPIADDLEEAFSEEDEASTTSASETLRSQQYVVYSATFQVPAFYFTVHDSQGIPLSLSDLVRTSLFHPFAFEQTNSTTFGLTRPSSSFPLLSQGDHPILGTPSWYLHPCETATSVNEIMAELHRDDWSEEQRLVRWLETWFMIVGTAVNCRL</sequence>
<organism evidence="8 9">
    <name type="scientific">Hypsizygus marmoreus</name>
    <name type="common">White beech mushroom</name>
    <name type="synonym">Agaricus marmoreus</name>
    <dbReference type="NCBI Taxonomy" id="39966"/>
    <lineage>
        <taxon>Eukaryota</taxon>
        <taxon>Fungi</taxon>
        <taxon>Dikarya</taxon>
        <taxon>Basidiomycota</taxon>
        <taxon>Agaricomycotina</taxon>
        <taxon>Agaricomycetes</taxon>
        <taxon>Agaricomycetidae</taxon>
        <taxon>Agaricales</taxon>
        <taxon>Tricholomatineae</taxon>
        <taxon>Lyophyllaceae</taxon>
        <taxon>Hypsizygus</taxon>
    </lineage>
</organism>
<proteinExistence type="inferred from homology"/>
<dbReference type="GO" id="GO:0032446">
    <property type="term" value="P:protein modification by small protein conjugation"/>
    <property type="evidence" value="ECO:0007669"/>
    <property type="project" value="TreeGrafter"/>
</dbReference>
<keyword evidence="9" id="KW-1185">Reference proteome</keyword>
<comment type="similarity">
    <text evidence="1">Belongs to the ATG10 family.</text>
</comment>
<dbReference type="Gene3D" id="3.30.1460.50">
    <property type="match status" value="1"/>
</dbReference>
<dbReference type="Pfam" id="PF03987">
    <property type="entry name" value="Autophagy_act_C"/>
    <property type="match status" value="1"/>
</dbReference>
<keyword evidence="3" id="KW-0808">Transferase</keyword>
<dbReference type="Proteomes" id="UP000076154">
    <property type="component" value="Unassembled WGS sequence"/>
</dbReference>